<dbReference type="Proteomes" id="UP000009022">
    <property type="component" value="Unassembled WGS sequence"/>
</dbReference>
<gene>
    <name evidence="2" type="ORF">TRIADDRAFT_57729</name>
</gene>
<proteinExistence type="predicted"/>
<dbReference type="InterPro" id="IPR042342">
    <property type="entry name" value="TTC22"/>
</dbReference>
<evidence type="ECO:0000313" key="2">
    <source>
        <dbReference type="EMBL" id="EDV23968.1"/>
    </source>
</evidence>
<dbReference type="AlphaFoldDB" id="B3S091"/>
<dbReference type="Gene3D" id="3.40.220.10">
    <property type="entry name" value="Leucine Aminopeptidase, subunit E, domain 1"/>
    <property type="match status" value="1"/>
</dbReference>
<reference evidence="2 3" key="1">
    <citation type="journal article" date="2008" name="Nature">
        <title>The Trichoplax genome and the nature of placozoans.</title>
        <authorList>
            <person name="Srivastava M."/>
            <person name="Begovic E."/>
            <person name="Chapman J."/>
            <person name="Putnam N.H."/>
            <person name="Hellsten U."/>
            <person name="Kawashima T."/>
            <person name="Kuo A."/>
            <person name="Mitros T."/>
            <person name="Salamov A."/>
            <person name="Carpenter M.L."/>
            <person name="Signorovitch A.Y."/>
            <person name="Moreno M.A."/>
            <person name="Kamm K."/>
            <person name="Grimwood J."/>
            <person name="Schmutz J."/>
            <person name="Shapiro H."/>
            <person name="Grigoriev I.V."/>
            <person name="Buss L.W."/>
            <person name="Schierwater B."/>
            <person name="Dellaporta S.L."/>
            <person name="Rokhsar D.S."/>
        </authorList>
    </citation>
    <scope>NUCLEOTIDE SEQUENCE [LARGE SCALE GENOMIC DNA]</scope>
    <source>
        <strain evidence="2 3">Grell-BS-1999</strain>
    </source>
</reference>
<dbReference type="HOGENOM" id="CLU_297057_0_0_1"/>
<dbReference type="EMBL" id="DS985246">
    <property type="protein sequence ID" value="EDV23968.1"/>
    <property type="molecule type" value="Genomic_DNA"/>
</dbReference>
<feature type="domain" description="TIR" evidence="1">
    <location>
        <begin position="589"/>
        <end position="726"/>
    </location>
</feature>
<keyword evidence="3" id="KW-1185">Reference proteome</keyword>
<dbReference type="InterPro" id="IPR035897">
    <property type="entry name" value="Toll_tir_struct_dom_sf"/>
</dbReference>
<feature type="domain" description="TIR" evidence="1">
    <location>
        <begin position="430"/>
        <end position="575"/>
    </location>
</feature>
<accession>B3S091</accession>
<name>B3S091_TRIAD</name>
<sequence>MGGDLRIVSQFTSENCVFKFAVGDLTTLSKKDAVDILVVSAFPGDYATIPGTLIGALHSRLKVSLRELAKDRVDYRLFYNCWYSRLLPSHLNFRRILCFENVTKSHPSQALGDIFRCILPLFNDNQGSVAVPILASGNQGYSHKQMLSATIESAITWLQSGLSMKSLIICSYLESKELLAVFNSYKAQLTLPMKYPADSGPKVSPTKQPTKKPVTKVTPIKNVPATNSLRIVDSFGVEGTACPSIIKYATGDLTDLQKSDEIDVLVVSAFSNDYAAIPGTLIGALKKNLGISVEELAKNKAEDYRKYYSCWWSQLLPSHINFKRIVCFEKKISVKPTQVIGNIFRCFFPLFNNEPCSVAMPVLATGNQGYSQTRVFESLLNAAIRWIRAGLPLKSLLVCNFTKNPELDLLFTKIKATALLPQPIAKVPEFDFDFYISYSPQDITLANRVKNELENAWAEEKKAIRLHTNFQEINPDISWQDEIYNAICKSIRVIVILTPSYLQCEACKEQFNVALCVNQQSKWNLLAPLYVIAIPDIPTYITLVQYIDCRDNTEVCISKASEQFCEWHQRSSDELELIDNPYEKATIKYNYDLFISYCHENSNYAKLVLEKMKIFDEDANIFFDVQQLKTGTAWQKELYEAIDGSQSLVAIVTPAYVRSKVCYEEFSLALALDRERNTSEGKRFYFCPVILNSNDDVPSTFRHANMMICKDGSFSNEFVSKVCQHLKIGQHLQDFPMDKDEKSPKLDEVLSKWRAFQFTQIAQEIMADLDKLPKSAVTGTGATTKRSSIKAILCSKNVSTRAIINTFNASTTASAIKVDDSQKSVHVVILNAQSEEDTAAMLRSLLTRLLPQTRVTLLQQPKTEEQTHRRLNILDEVDMAVALISPQYLLSPKLVDELHIMLFRQRSNPQRCLFFPIIMYGLPEEPLYFRILNCRYACHDEFWDKLYEKSQLKVLIESIFGRLDIRKQMVLVCAAIHIIRLLNGKDQGNFGILLNLNKINDEIEDIEVIDKLKKL</sequence>
<evidence type="ECO:0000259" key="1">
    <source>
        <dbReference type="PROSITE" id="PS50104"/>
    </source>
</evidence>
<dbReference type="OrthoDB" id="10037120at2759"/>
<dbReference type="OMA" id="LVPCDFN"/>
<dbReference type="Pfam" id="PF13676">
    <property type="entry name" value="TIR_2"/>
    <property type="match status" value="2"/>
</dbReference>
<dbReference type="GO" id="GO:0007165">
    <property type="term" value="P:signal transduction"/>
    <property type="evidence" value="ECO:0007669"/>
    <property type="project" value="InterPro"/>
</dbReference>
<dbReference type="InterPro" id="IPR000157">
    <property type="entry name" value="TIR_dom"/>
</dbReference>
<dbReference type="InParanoid" id="B3S091"/>
<organism evidence="2 3">
    <name type="scientific">Trichoplax adhaerens</name>
    <name type="common">Trichoplax reptans</name>
    <dbReference type="NCBI Taxonomy" id="10228"/>
    <lineage>
        <taxon>Eukaryota</taxon>
        <taxon>Metazoa</taxon>
        <taxon>Placozoa</taxon>
        <taxon>Uniplacotomia</taxon>
        <taxon>Trichoplacea</taxon>
        <taxon>Trichoplacidae</taxon>
        <taxon>Trichoplax</taxon>
    </lineage>
</organism>
<dbReference type="CTD" id="6755085"/>
<dbReference type="SUPFAM" id="SSF52200">
    <property type="entry name" value="Toll/Interleukin receptor TIR domain"/>
    <property type="match status" value="2"/>
</dbReference>
<dbReference type="SUPFAM" id="SSF52949">
    <property type="entry name" value="Macro domain-like"/>
    <property type="match status" value="2"/>
</dbReference>
<dbReference type="KEGG" id="tad:TRIADDRAFT_57729"/>
<dbReference type="PANTHER" id="PTHR16253:SF0">
    <property type="entry name" value="TETRATRICOPEPTIDE REPEAT PROTEIN 22"/>
    <property type="match status" value="1"/>
</dbReference>
<protein>
    <recommendedName>
        <fullName evidence="1">TIR domain-containing protein</fullName>
    </recommendedName>
</protein>
<dbReference type="PROSITE" id="PS50104">
    <property type="entry name" value="TIR"/>
    <property type="match status" value="2"/>
</dbReference>
<dbReference type="InterPro" id="IPR043472">
    <property type="entry name" value="Macro_dom-like"/>
</dbReference>
<dbReference type="GeneID" id="6755085"/>
<evidence type="ECO:0000313" key="3">
    <source>
        <dbReference type="Proteomes" id="UP000009022"/>
    </source>
</evidence>
<dbReference type="RefSeq" id="XP_002113494.1">
    <property type="nucleotide sequence ID" value="XM_002113458.1"/>
</dbReference>
<dbReference type="Gene3D" id="3.40.50.10140">
    <property type="entry name" value="Toll/interleukin-1 receptor homology (TIR) domain"/>
    <property type="match status" value="2"/>
</dbReference>
<dbReference type="eggNOG" id="ENOG502QRWJ">
    <property type="taxonomic scope" value="Eukaryota"/>
</dbReference>
<dbReference type="PANTHER" id="PTHR16253">
    <property type="entry name" value="TETRATRICOPEPTIDE REPEAT PROTEIN 22"/>
    <property type="match status" value="1"/>
</dbReference>